<name>C5ECH8_BIFLI</name>
<dbReference type="HOGENOM" id="CLU_2987473_0_0_11"/>
<protein>
    <submittedName>
        <fullName evidence="1">Uncharacterized protein</fullName>
    </submittedName>
</protein>
<dbReference type="AlphaFoldDB" id="C5ECH8"/>
<accession>C5ECH8</accession>
<reference evidence="1" key="1">
    <citation type="submission" date="2008-08" db="EMBL/GenBank/DDBJ databases">
        <title>Annotation of Bifidobacterium longum subsp. infantis CCUG 52486.</title>
        <authorList>
            <consortium name="The Broad Institute Genome Sequencing Platform"/>
            <person name="Gougoulias C."/>
            <person name="Tuohy K.M."/>
            <person name="Gibson G.R."/>
            <person name="Ward D."/>
            <person name="Mehta T."/>
            <person name="Young S."/>
            <person name="Jaffe D."/>
            <person name="Gnerre S."/>
            <person name="Berlin A."/>
            <person name="Heiman D."/>
            <person name="Hepburn T."/>
            <person name="Shea T."/>
            <person name="Sykes S."/>
            <person name="Alvarado L."/>
            <person name="Kodira C."/>
            <person name="Borodovsky M."/>
            <person name="Lander E."/>
            <person name="Galagan J."/>
            <person name="Nusbaum C."/>
            <person name="Birren B."/>
        </authorList>
    </citation>
    <scope>NUCLEOTIDE SEQUENCE [LARGE SCALE GENOMIC DNA]</scope>
    <source>
        <strain evidence="1">CCUG 52486</strain>
    </source>
</reference>
<dbReference type="EMBL" id="DS990241">
    <property type="protein sequence ID" value="EEQ55722.1"/>
    <property type="molecule type" value="Genomic_DNA"/>
</dbReference>
<organism evidence="1">
    <name type="scientific">Bifidobacterium longum subsp. infantis CCUG 52486</name>
    <dbReference type="NCBI Taxonomy" id="537937"/>
    <lineage>
        <taxon>Bacteria</taxon>
        <taxon>Bacillati</taxon>
        <taxon>Actinomycetota</taxon>
        <taxon>Actinomycetes</taxon>
        <taxon>Bifidobacteriales</taxon>
        <taxon>Bifidobacteriaceae</taxon>
        <taxon>Bifidobacterium</taxon>
    </lineage>
</organism>
<dbReference type="Proteomes" id="UP000005084">
    <property type="component" value="Unassembled WGS sequence"/>
</dbReference>
<evidence type="ECO:0000313" key="1">
    <source>
        <dbReference type="EMBL" id="EEQ55722.1"/>
    </source>
</evidence>
<sequence length="57" mass="6318">MRAGRPEYLGGRLLRFGPLMVRNFAYYGSVFRPDTPSNKRSNLVVCSGILGTDLARA</sequence>
<gene>
    <name evidence="1" type="ORF">BLIG_01460</name>
</gene>
<proteinExistence type="predicted"/>